<keyword evidence="2" id="KW-1185">Reference proteome</keyword>
<dbReference type="PROSITE" id="PS51257">
    <property type="entry name" value="PROKAR_LIPOPROTEIN"/>
    <property type="match status" value="1"/>
</dbReference>
<organism evidence="1 2">
    <name type="scientific">Pukyongiella litopenaei</name>
    <dbReference type="NCBI Taxonomy" id="2605946"/>
    <lineage>
        <taxon>Bacteria</taxon>
        <taxon>Pseudomonadati</taxon>
        <taxon>Pseudomonadota</taxon>
        <taxon>Alphaproteobacteria</taxon>
        <taxon>Rhodobacterales</taxon>
        <taxon>Paracoccaceae</taxon>
        <taxon>Pukyongiella</taxon>
    </lineage>
</organism>
<protein>
    <recommendedName>
        <fullName evidence="3">Lipoprotein</fullName>
    </recommendedName>
</protein>
<name>A0A2S0MKQ5_9RHOB</name>
<dbReference type="KEGG" id="thas:C6Y53_01210"/>
<gene>
    <name evidence="1" type="ORF">C6Y53_01210</name>
</gene>
<dbReference type="Proteomes" id="UP000237655">
    <property type="component" value="Chromosome"/>
</dbReference>
<reference evidence="2" key="1">
    <citation type="submission" date="2018-03" db="EMBL/GenBank/DDBJ databases">
        <title>Genomic analysis of the strain SH-1 isolated from shrimp intestine.</title>
        <authorList>
            <person name="Kim Y.-S."/>
            <person name="Kim S.-E."/>
            <person name="Kim K.-H."/>
        </authorList>
    </citation>
    <scope>NUCLEOTIDE SEQUENCE [LARGE SCALE GENOMIC DNA]</scope>
    <source>
        <strain evidence="2">SH-1</strain>
    </source>
</reference>
<dbReference type="EMBL" id="CP027665">
    <property type="protein sequence ID" value="AVO36460.1"/>
    <property type="molecule type" value="Genomic_DNA"/>
</dbReference>
<evidence type="ECO:0000313" key="1">
    <source>
        <dbReference type="EMBL" id="AVO36460.1"/>
    </source>
</evidence>
<evidence type="ECO:0000313" key="2">
    <source>
        <dbReference type="Proteomes" id="UP000237655"/>
    </source>
</evidence>
<dbReference type="RefSeq" id="WP_106470775.1">
    <property type="nucleotide sequence ID" value="NZ_CP027665.1"/>
</dbReference>
<proteinExistence type="predicted"/>
<sequence length="96" mass="9903">MIPKTVIAIAAICVLTGCETDAPATGGTAAAGDIRQFEGAKAGQAEMAIQNMGYRLVRSQGLTSFWYNDAIADCAQIVTSEGRYASITSVDPGVCA</sequence>
<dbReference type="AlphaFoldDB" id="A0A2S0MKQ5"/>
<evidence type="ECO:0008006" key="3">
    <source>
        <dbReference type="Google" id="ProtNLM"/>
    </source>
</evidence>
<accession>A0A2S0MKQ5</accession>